<dbReference type="Gene3D" id="3.40.50.10900">
    <property type="entry name" value="PAC-like subunit"/>
    <property type="match status" value="1"/>
</dbReference>
<dbReference type="Proteomes" id="UP000244066">
    <property type="component" value="Unassembled WGS sequence"/>
</dbReference>
<dbReference type="InterPro" id="IPR019151">
    <property type="entry name" value="Proteasome_assmbl_chaperone_2"/>
</dbReference>
<gene>
    <name evidence="1" type="ORF">B9J98_05275</name>
</gene>
<dbReference type="EMBL" id="NDWU01000012">
    <property type="protein sequence ID" value="PUA31904.1"/>
    <property type="molecule type" value="Genomic_DNA"/>
</dbReference>
<evidence type="ECO:0000313" key="2">
    <source>
        <dbReference type="Proteomes" id="UP000244066"/>
    </source>
</evidence>
<name>A0A2R7Y306_9ARCH</name>
<dbReference type="SUPFAM" id="SSF159659">
    <property type="entry name" value="Cgl1923-like"/>
    <property type="match status" value="1"/>
</dbReference>
<protein>
    <recommendedName>
        <fullName evidence="3">Proteasome assembly chaperone family protein</fullName>
    </recommendedName>
</protein>
<reference evidence="1 2" key="1">
    <citation type="submission" date="2017-04" db="EMBL/GenBank/DDBJ databases">
        <title>Draft Aigarchaeota genome from a New Zealand hot spring.</title>
        <authorList>
            <person name="Reysenbach A.-L."/>
            <person name="Donaho J.A."/>
            <person name="Gerhart J."/>
            <person name="Kelley J.F."/>
            <person name="Kouba K."/>
            <person name="Podar M."/>
            <person name="Stott M."/>
        </authorList>
    </citation>
    <scope>NUCLEOTIDE SEQUENCE [LARGE SCALE GENOMIC DNA]</scope>
    <source>
        <strain evidence="1">NZ13_MG1</strain>
    </source>
</reference>
<dbReference type="AlphaFoldDB" id="A0A2R7Y306"/>
<sequence length="245" mass="26907">MRYSMTDGVFDVRIKEYKRPDVRGGIVIDGFPSSSLVTSLVASYLVAHLKMDQVAFVESAHFPPVAFVYGGKPRYPARVYVEEELKLAAFVSEFNIPLGLSRAVANSLLDWSLKNGCEMVISTLSVPKESGDAVIYGIGSTERSREMISKAGIEQLAIGVVPGVPGVLLCEGRWNNFDVVVLLVEASEDTPLFAAAAMLLEALTKLVPRIKIDLEPLYREAKAIQDRLRSLREVAQAAERKPMYG</sequence>
<comment type="caution">
    <text evidence="1">The sequence shown here is derived from an EMBL/GenBank/DDBJ whole genome shotgun (WGS) entry which is preliminary data.</text>
</comment>
<evidence type="ECO:0000313" key="1">
    <source>
        <dbReference type="EMBL" id="PUA31904.1"/>
    </source>
</evidence>
<dbReference type="PANTHER" id="PTHR35610">
    <property type="entry name" value="3-ISOPROPYLMALATE DEHYDRATASE-RELATED"/>
    <property type="match status" value="1"/>
</dbReference>
<dbReference type="InterPro" id="IPR038389">
    <property type="entry name" value="PSMG2_sf"/>
</dbReference>
<proteinExistence type="predicted"/>
<organism evidence="1 2">
    <name type="scientific">Candidatus Terraquivivens tikiterensis</name>
    <dbReference type="NCBI Taxonomy" id="1980982"/>
    <lineage>
        <taxon>Archaea</taxon>
        <taxon>Nitrososphaerota</taxon>
        <taxon>Candidatus Wolframiiraptoraceae</taxon>
        <taxon>Candidatus Terraquivivens</taxon>
    </lineage>
</organism>
<dbReference type="PANTHER" id="PTHR35610:SF3">
    <property type="entry name" value="PROTEASOME ASSEMBLY CHAPERONE FAMILY PROTEIN"/>
    <property type="match status" value="1"/>
</dbReference>
<evidence type="ECO:0008006" key="3">
    <source>
        <dbReference type="Google" id="ProtNLM"/>
    </source>
</evidence>
<dbReference type="Pfam" id="PF09754">
    <property type="entry name" value="PAC2"/>
    <property type="match status" value="1"/>
</dbReference>
<accession>A0A2R7Y306</accession>